<evidence type="ECO:0000256" key="3">
    <source>
        <dbReference type="ARBA" id="ARBA00022448"/>
    </source>
</evidence>
<feature type="domain" description="TonB C-terminal" evidence="11">
    <location>
        <begin position="213"/>
        <end position="302"/>
    </location>
</feature>
<dbReference type="PANTHER" id="PTHR33446">
    <property type="entry name" value="PROTEIN TONB-RELATED"/>
    <property type="match status" value="1"/>
</dbReference>
<keyword evidence="7" id="KW-0653">Protein transport</keyword>
<dbReference type="OrthoDB" id="7722272at2"/>
<evidence type="ECO:0000313" key="12">
    <source>
        <dbReference type="EMBL" id="TJZ83366.1"/>
    </source>
</evidence>
<evidence type="ECO:0000256" key="4">
    <source>
        <dbReference type="ARBA" id="ARBA00022475"/>
    </source>
</evidence>
<dbReference type="GO" id="GO:0098797">
    <property type="term" value="C:plasma membrane protein complex"/>
    <property type="evidence" value="ECO:0007669"/>
    <property type="project" value="TreeGrafter"/>
</dbReference>
<dbReference type="GO" id="GO:0015031">
    <property type="term" value="P:protein transport"/>
    <property type="evidence" value="ECO:0007669"/>
    <property type="project" value="UniProtKB-KW"/>
</dbReference>
<evidence type="ECO:0000259" key="11">
    <source>
        <dbReference type="PROSITE" id="PS52015"/>
    </source>
</evidence>
<organism evidence="12 13">
    <name type="scientific">Paracoccus hibiscisoli</name>
    <dbReference type="NCBI Taxonomy" id="2023261"/>
    <lineage>
        <taxon>Bacteria</taxon>
        <taxon>Pseudomonadati</taxon>
        <taxon>Pseudomonadota</taxon>
        <taxon>Alphaproteobacteria</taxon>
        <taxon>Rhodobacterales</taxon>
        <taxon>Paracoccaceae</taxon>
        <taxon>Paracoccus</taxon>
    </lineage>
</organism>
<name>A0A4U0QNL4_9RHOB</name>
<evidence type="ECO:0000256" key="8">
    <source>
        <dbReference type="ARBA" id="ARBA00022989"/>
    </source>
</evidence>
<keyword evidence="6" id="KW-0812">Transmembrane</keyword>
<evidence type="ECO:0000256" key="6">
    <source>
        <dbReference type="ARBA" id="ARBA00022692"/>
    </source>
</evidence>
<keyword evidence="13" id="KW-1185">Reference proteome</keyword>
<keyword evidence="4" id="KW-1003">Cell membrane</keyword>
<dbReference type="Gene3D" id="3.30.1150.10">
    <property type="match status" value="1"/>
</dbReference>
<feature type="compositionally biased region" description="Basic and acidic residues" evidence="10">
    <location>
        <begin position="164"/>
        <end position="181"/>
    </location>
</feature>
<evidence type="ECO:0000256" key="2">
    <source>
        <dbReference type="ARBA" id="ARBA00006555"/>
    </source>
</evidence>
<comment type="similarity">
    <text evidence="2">Belongs to the TonB family.</text>
</comment>
<dbReference type="AlphaFoldDB" id="A0A4U0QNL4"/>
<evidence type="ECO:0000313" key="13">
    <source>
        <dbReference type="Proteomes" id="UP000306223"/>
    </source>
</evidence>
<dbReference type="NCBIfam" id="TIGR01352">
    <property type="entry name" value="tonB_Cterm"/>
    <property type="match status" value="1"/>
</dbReference>
<dbReference type="EMBL" id="SUNH01000017">
    <property type="protein sequence ID" value="TJZ83366.1"/>
    <property type="molecule type" value="Genomic_DNA"/>
</dbReference>
<feature type="region of interest" description="Disordered" evidence="10">
    <location>
        <begin position="140"/>
        <end position="212"/>
    </location>
</feature>
<dbReference type="GO" id="GO:0031992">
    <property type="term" value="F:energy transducer activity"/>
    <property type="evidence" value="ECO:0007669"/>
    <property type="project" value="TreeGrafter"/>
</dbReference>
<evidence type="ECO:0000256" key="9">
    <source>
        <dbReference type="ARBA" id="ARBA00023136"/>
    </source>
</evidence>
<dbReference type="InterPro" id="IPR037682">
    <property type="entry name" value="TonB_C"/>
</dbReference>
<protein>
    <submittedName>
        <fullName evidence="12">TonB family protein</fullName>
    </submittedName>
</protein>
<accession>A0A4U0QNL4</accession>
<keyword evidence="3" id="KW-0813">Transport</keyword>
<keyword evidence="9" id="KW-0472">Membrane</keyword>
<evidence type="ECO:0000256" key="7">
    <source>
        <dbReference type="ARBA" id="ARBA00022927"/>
    </source>
</evidence>
<dbReference type="InterPro" id="IPR006260">
    <property type="entry name" value="TonB/TolA_C"/>
</dbReference>
<keyword evidence="5" id="KW-0997">Cell inner membrane</keyword>
<reference evidence="12 13" key="1">
    <citation type="submission" date="2019-04" db="EMBL/GenBank/DDBJ databases">
        <authorList>
            <person name="Li J."/>
        </authorList>
    </citation>
    <scope>NUCLEOTIDE SEQUENCE [LARGE SCALE GENOMIC DNA]</scope>
    <source>
        <strain evidence="12 13">CCTCC AB2016182</strain>
    </source>
</reference>
<comment type="subcellular location">
    <subcellularLocation>
        <location evidence="1">Cell inner membrane</location>
        <topology evidence="1">Single-pass membrane protein</topology>
        <orientation evidence="1">Periplasmic side</orientation>
    </subcellularLocation>
</comment>
<keyword evidence="8" id="KW-1133">Transmembrane helix</keyword>
<evidence type="ECO:0000256" key="5">
    <source>
        <dbReference type="ARBA" id="ARBA00022519"/>
    </source>
</evidence>
<dbReference type="RefSeq" id="WP_136857201.1">
    <property type="nucleotide sequence ID" value="NZ_SUNH01000017.1"/>
</dbReference>
<dbReference type="SUPFAM" id="SSF74653">
    <property type="entry name" value="TolA/TonB C-terminal domain"/>
    <property type="match status" value="1"/>
</dbReference>
<evidence type="ECO:0000256" key="10">
    <source>
        <dbReference type="SAM" id="MobiDB-lite"/>
    </source>
</evidence>
<dbReference type="PROSITE" id="PS52015">
    <property type="entry name" value="TONB_CTD"/>
    <property type="match status" value="1"/>
</dbReference>
<sequence>MSMVSRRVLETAGVFTIAAALHVSAAVMMLPQEAQRGAGADSAPAQVAAGGEAVQAMVADWESPPEIAMPQPMTPQAEPPDMPMAAARVAPAAPTAPAMPTPPMPVPPMPVPDAPVAMPNLPPPPEAVPDVEPASQLALDASSRPQARPERRAPPAPAPQRQARPRDPAPAEAVRGDRDQQAQRGGQGGSAAQTREAGGGGGASASPAQRDNAMAQWSGRIQSCIGRRASAPRNARGQGTVLLALTVGRDGTIRGVGVAGSSGDAAMDQAAVTAAQRARRCPAAPAALTEAAYPFHLPITLR</sequence>
<evidence type="ECO:0000256" key="1">
    <source>
        <dbReference type="ARBA" id="ARBA00004383"/>
    </source>
</evidence>
<gene>
    <name evidence="12" type="ORF">FA740_12975</name>
</gene>
<dbReference type="InterPro" id="IPR051045">
    <property type="entry name" value="TonB-dependent_transducer"/>
</dbReference>
<dbReference type="Proteomes" id="UP000306223">
    <property type="component" value="Unassembled WGS sequence"/>
</dbReference>
<dbReference type="PANTHER" id="PTHR33446:SF2">
    <property type="entry name" value="PROTEIN TONB"/>
    <property type="match status" value="1"/>
</dbReference>
<proteinExistence type="inferred from homology"/>
<dbReference type="GO" id="GO:0055085">
    <property type="term" value="P:transmembrane transport"/>
    <property type="evidence" value="ECO:0007669"/>
    <property type="project" value="InterPro"/>
</dbReference>
<comment type="caution">
    <text evidence="12">The sequence shown here is derived from an EMBL/GenBank/DDBJ whole genome shotgun (WGS) entry which is preliminary data.</text>
</comment>
<dbReference type="Pfam" id="PF03544">
    <property type="entry name" value="TonB_C"/>
    <property type="match status" value="1"/>
</dbReference>